<comment type="similarity">
    <text evidence="1 3">Belongs to the D-isomer specific 2-hydroxyacid dehydrogenase family.</text>
</comment>
<dbReference type="Proteomes" id="UP001314263">
    <property type="component" value="Unassembled WGS sequence"/>
</dbReference>
<dbReference type="Pfam" id="PF00389">
    <property type="entry name" value="2-Hacid_dh"/>
    <property type="match status" value="1"/>
</dbReference>
<evidence type="ECO:0000256" key="2">
    <source>
        <dbReference type="ARBA" id="ARBA00023002"/>
    </source>
</evidence>
<sequence>MALLGALRRLACSSSELSAAAAPASRAVSTLGSFSTAKFAKNSFDDNSEQPALSGVVPIHGPLTAAWGPTPPPQTISTSVGGHPVVVHNENGSKRVVVTKDLPGTRWLDILTAANCRVEICAHEDFILSQTTIKTLMSEGMRQCHGVIGQLTEDWSDELFAELHNAGGSVYSNYAVGYNNVDVKAATRHGIAVGNTPGVLTETTAELAASLTFAAARRIVEGDRYMRKGQYMGWGPTLMVGQLLQNKTVGIVGAGRIGSAYARMMAEGHKCNILYHDPYQNKFLEDYIADYSKFLESKGETGVTCTKVETVEELLQEADVVSLHCNLSEDTYHLLNEDRLNMMKKDATLINCARGPVIDEVALTNFLQANENFRCGLDVYEDEPNLTPGLDHCENVVIVPHIASASLWTRSGMATLAAANVAARLRNKPVYNKPDILPFVEGPLEAMPEASPSIVNAEQLGLSMMS</sequence>
<dbReference type="GO" id="GO:0005829">
    <property type="term" value="C:cytosol"/>
    <property type="evidence" value="ECO:0007669"/>
    <property type="project" value="TreeGrafter"/>
</dbReference>
<dbReference type="Pfam" id="PF02826">
    <property type="entry name" value="2-Hacid_dh_C"/>
    <property type="match status" value="1"/>
</dbReference>
<dbReference type="GO" id="GO:0051287">
    <property type="term" value="F:NAD binding"/>
    <property type="evidence" value="ECO:0007669"/>
    <property type="project" value="InterPro"/>
</dbReference>
<evidence type="ECO:0008006" key="8">
    <source>
        <dbReference type="Google" id="ProtNLM"/>
    </source>
</evidence>
<dbReference type="GO" id="GO:0008465">
    <property type="term" value="F:hydroxypyruvate reductase (NADH) activity"/>
    <property type="evidence" value="ECO:0007669"/>
    <property type="project" value="TreeGrafter"/>
</dbReference>
<evidence type="ECO:0000256" key="3">
    <source>
        <dbReference type="RuleBase" id="RU003719"/>
    </source>
</evidence>
<keyword evidence="7" id="KW-1185">Reference proteome</keyword>
<evidence type="ECO:0000313" key="7">
    <source>
        <dbReference type="Proteomes" id="UP001314263"/>
    </source>
</evidence>
<dbReference type="AlphaFoldDB" id="A0AAV1HUK5"/>
<dbReference type="SUPFAM" id="SSF51735">
    <property type="entry name" value="NAD(P)-binding Rossmann-fold domains"/>
    <property type="match status" value="1"/>
</dbReference>
<evidence type="ECO:0000256" key="1">
    <source>
        <dbReference type="ARBA" id="ARBA00005854"/>
    </source>
</evidence>
<comment type="caution">
    <text evidence="6">The sequence shown here is derived from an EMBL/GenBank/DDBJ whole genome shotgun (WGS) entry which is preliminary data.</text>
</comment>
<keyword evidence="2 3" id="KW-0560">Oxidoreductase</keyword>
<dbReference type="InterPro" id="IPR050223">
    <property type="entry name" value="D-isomer_2-hydroxyacid_DH"/>
</dbReference>
<dbReference type="PANTHER" id="PTHR10996">
    <property type="entry name" value="2-HYDROXYACID DEHYDROGENASE-RELATED"/>
    <property type="match status" value="1"/>
</dbReference>
<dbReference type="InterPro" id="IPR006140">
    <property type="entry name" value="D-isomer_DH_NAD-bd"/>
</dbReference>
<dbReference type="Gene3D" id="3.40.50.720">
    <property type="entry name" value="NAD(P)-binding Rossmann-like Domain"/>
    <property type="match status" value="2"/>
</dbReference>
<dbReference type="InterPro" id="IPR006139">
    <property type="entry name" value="D-isomer_2_OHA_DH_cat_dom"/>
</dbReference>
<dbReference type="PANTHER" id="PTHR10996:SF257">
    <property type="entry name" value="GLYOXYLATE REDUCTASE 1"/>
    <property type="match status" value="1"/>
</dbReference>
<dbReference type="InterPro" id="IPR029752">
    <property type="entry name" value="D-isomer_DH_CS1"/>
</dbReference>
<accession>A0AAV1HUK5</accession>
<evidence type="ECO:0000313" key="6">
    <source>
        <dbReference type="EMBL" id="CAK0736320.1"/>
    </source>
</evidence>
<name>A0AAV1HUK5_9CHLO</name>
<dbReference type="PROSITE" id="PS00065">
    <property type="entry name" value="D_2_HYDROXYACID_DH_1"/>
    <property type="match status" value="1"/>
</dbReference>
<dbReference type="InterPro" id="IPR036291">
    <property type="entry name" value="NAD(P)-bd_dom_sf"/>
</dbReference>
<dbReference type="EMBL" id="CAUYUE010000001">
    <property type="protein sequence ID" value="CAK0736320.1"/>
    <property type="molecule type" value="Genomic_DNA"/>
</dbReference>
<dbReference type="SUPFAM" id="SSF52283">
    <property type="entry name" value="Formate/glycerate dehydrogenase catalytic domain-like"/>
    <property type="match status" value="1"/>
</dbReference>
<gene>
    <name evidence="6" type="ORF">CVIRNUC_000727</name>
</gene>
<evidence type="ECO:0000259" key="4">
    <source>
        <dbReference type="Pfam" id="PF00389"/>
    </source>
</evidence>
<dbReference type="CDD" id="cd05301">
    <property type="entry name" value="GDH"/>
    <property type="match status" value="1"/>
</dbReference>
<dbReference type="GO" id="GO:0030267">
    <property type="term" value="F:glyoxylate reductase (NADPH) activity"/>
    <property type="evidence" value="ECO:0007669"/>
    <property type="project" value="TreeGrafter"/>
</dbReference>
<reference evidence="6 7" key="1">
    <citation type="submission" date="2023-10" db="EMBL/GenBank/DDBJ databases">
        <authorList>
            <person name="Maclean D."/>
            <person name="Macfadyen A."/>
        </authorList>
    </citation>
    <scope>NUCLEOTIDE SEQUENCE [LARGE SCALE GENOMIC DNA]</scope>
</reference>
<organism evidence="6 7">
    <name type="scientific">Coccomyxa viridis</name>
    <dbReference type="NCBI Taxonomy" id="1274662"/>
    <lineage>
        <taxon>Eukaryota</taxon>
        <taxon>Viridiplantae</taxon>
        <taxon>Chlorophyta</taxon>
        <taxon>core chlorophytes</taxon>
        <taxon>Trebouxiophyceae</taxon>
        <taxon>Trebouxiophyceae incertae sedis</taxon>
        <taxon>Coccomyxaceae</taxon>
        <taxon>Coccomyxa</taxon>
    </lineage>
</organism>
<proteinExistence type="inferred from homology"/>
<feature type="domain" description="D-isomer specific 2-hydroxyacid dehydrogenase NAD-binding" evidence="5">
    <location>
        <begin position="210"/>
        <end position="403"/>
    </location>
</feature>
<feature type="domain" description="D-isomer specific 2-hydroxyacid dehydrogenase catalytic" evidence="4">
    <location>
        <begin position="125"/>
        <end position="430"/>
    </location>
</feature>
<protein>
    <recommendedName>
        <fullName evidence="8">Glycerate dehydrogenase</fullName>
    </recommendedName>
</protein>
<evidence type="ECO:0000259" key="5">
    <source>
        <dbReference type="Pfam" id="PF02826"/>
    </source>
</evidence>